<evidence type="ECO:0000313" key="4">
    <source>
        <dbReference type="Proteomes" id="UP001516023"/>
    </source>
</evidence>
<dbReference type="InterPro" id="IPR000594">
    <property type="entry name" value="ThiF_NAD_FAD-bd"/>
</dbReference>
<protein>
    <recommendedName>
        <fullName evidence="2">THIF-type NAD/FAD binding fold domain-containing protein</fullName>
    </recommendedName>
</protein>
<evidence type="ECO:0000259" key="2">
    <source>
        <dbReference type="Pfam" id="PF00899"/>
    </source>
</evidence>
<evidence type="ECO:0000313" key="3">
    <source>
        <dbReference type="EMBL" id="KAL3803332.1"/>
    </source>
</evidence>
<dbReference type="InterPro" id="IPR045886">
    <property type="entry name" value="ThiF/MoeB/HesA"/>
</dbReference>
<keyword evidence="4" id="KW-1185">Reference proteome</keyword>
<organism evidence="3 4">
    <name type="scientific">Cyclotella cryptica</name>
    <dbReference type="NCBI Taxonomy" id="29204"/>
    <lineage>
        <taxon>Eukaryota</taxon>
        <taxon>Sar</taxon>
        <taxon>Stramenopiles</taxon>
        <taxon>Ochrophyta</taxon>
        <taxon>Bacillariophyta</taxon>
        <taxon>Coscinodiscophyceae</taxon>
        <taxon>Thalassiosirophycidae</taxon>
        <taxon>Stephanodiscales</taxon>
        <taxon>Stephanodiscaceae</taxon>
        <taxon>Cyclotella</taxon>
    </lineage>
</organism>
<feature type="chain" id="PRO_5044843589" description="THIF-type NAD/FAD binding fold domain-containing protein" evidence="1">
    <location>
        <begin position="30"/>
        <end position="390"/>
    </location>
</feature>
<sequence>MRQPLIVLHNISIIAALLCKLLLYEHVQSFTVVENVARCADRSCLGWRLCPGILLYSQMDAGVFSAASNEGVTKYYEEEDDDKRDPSGMENNLRFSGVGRLYSNNEMTQSSSSETETSTKDTIIARISSATVAVIGLGGVGSWAAEALVRSGIGSIVLVDLDDICISNTNRQLHAMSSTVGMMKIDEMKRRLLDINPACNVTLVHDFVTIDNANSIIESLIPQLTAVIDAIDGMYEKTALILACVDNRIPIVTCGGAAGRRDPTKIVIDDFTKVQEDRLLFKCRKLMRQEHGFPKVAIPKRGKKERVRNWKIWAVYSTEVQQKVSDIQFVSETPASSFRTCDGALGTACFVTGTYGFVASSKVVEMIASDRLVIPKKRMRNGESRVSIDV</sequence>
<proteinExistence type="predicted"/>
<comment type="caution">
    <text evidence="3">The sequence shown here is derived from an EMBL/GenBank/DDBJ whole genome shotgun (WGS) entry which is preliminary data.</text>
</comment>
<keyword evidence="1" id="KW-0732">Signal</keyword>
<dbReference type="EMBL" id="JABMIG020000014">
    <property type="protein sequence ID" value="KAL3803332.1"/>
    <property type="molecule type" value="Genomic_DNA"/>
</dbReference>
<dbReference type="Proteomes" id="UP001516023">
    <property type="component" value="Unassembled WGS sequence"/>
</dbReference>
<dbReference type="Pfam" id="PF00899">
    <property type="entry name" value="ThiF"/>
    <property type="match status" value="1"/>
</dbReference>
<reference evidence="3 4" key="1">
    <citation type="journal article" date="2020" name="G3 (Bethesda)">
        <title>Improved Reference Genome for Cyclotella cryptica CCMP332, a Model for Cell Wall Morphogenesis, Salinity Adaptation, and Lipid Production in Diatoms (Bacillariophyta).</title>
        <authorList>
            <person name="Roberts W.R."/>
            <person name="Downey K.M."/>
            <person name="Ruck E.C."/>
            <person name="Traller J.C."/>
            <person name="Alverson A.J."/>
        </authorList>
    </citation>
    <scope>NUCLEOTIDE SEQUENCE [LARGE SCALE GENOMIC DNA]</scope>
    <source>
        <strain evidence="3 4">CCMP332</strain>
    </source>
</reference>
<evidence type="ECO:0000256" key="1">
    <source>
        <dbReference type="SAM" id="SignalP"/>
    </source>
</evidence>
<dbReference type="CDD" id="cd00755">
    <property type="entry name" value="YgdL_like"/>
    <property type="match status" value="1"/>
</dbReference>
<dbReference type="AlphaFoldDB" id="A0ABD3QT47"/>
<feature type="signal peptide" evidence="1">
    <location>
        <begin position="1"/>
        <end position="29"/>
    </location>
</feature>
<dbReference type="Gene3D" id="3.40.50.720">
    <property type="entry name" value="NAD(P)-binding Rossmann-like Domain"/>
    <property type="match status" value="1"/>
</dbReference>
<name>A0ABD3QT47_9STRA</name>
<dbReference type="PANTHER" id="PTHR43267:SF1">
    <property type="entry name" value="TRNA THREONYLCARBAMOYLADENOSINE DEHYDRATASE"/>
    <property type="match status" value="1"/>
</dbReference>
<gene>
    <name evidence="3" type="ORF">HJC23_009296</name>
</gene>
<dbReference type="SUPFAM" id="SSF69572">
    <property type="entry name" value="Activating enzymes of the ubiquitin-like proteins"/>
    <property type="match status" value="1"/>
</dbReference>
<dbReference type="InterPro" id="IPR035985">
    <property type="entry name" value="Ubiquitin-activating_enz"/>
</dbReference>
<dbReference type="PANTHER" id="PTHR43267">
    <property type="entry name" value="TRNA THREONYLCARBAMOYLADENOSINE DEHYDRATASE"/>
    <property type="match status" value="1"/>
</dbReference>
<feature type="domain" description="THIF-type NAD/FAD binding fold" evidence="2">
    <location>
        <begin position="125"/>
        <end position="283"/>
    </location>
</feature>
<accession>A0ABD3QT47</accession>